<dbReference type="EMBL" id="PVTE01000006">
    <property type="protein sequence ID" value="PRY40850.1"/>
    <property type="molecule type" value="Genomic_DNA"/>
</dbReference>
<gene>
    <name evidence="1" type="ORF">CLV58_10633</name>
</gene>
<evidence type="ECO:0000313" key="1">
    <source>
        <dbReference type="EMBL" id="PRY40850.1"/>
    </source>
</evidence>
<sequence>MQPIYQQQLFYLIEYKPDSDVYRKWLLPEYISVKSKNLSTNRFYVFSQTQV</sequence>
<name>A0A2T0T599_9BACT</name>
<organism evidence="1 2">
    <name type="scientific">Spirosoma oryzae</name>
    <dbReference type="NCBI Taxonomy" id="1469603"/>
    <lineage>
        <taxon>Bacteria</taxon>
        <taxon>Pseudomonadati</taxon>
        <taxon>Bacteroidota</taxon>
        <taxon>Cytophagia</taxon>
        <taxon>Cytophagales</taxon>
        <taxon>Cytophagaceae</taxon>
        <taxon>Spirosoma</taxon>
    </lineage>
</organism>
<keyword evidence="2" id="KW-1185">Reference proteome</keyword>
<comment type="caution">
    <text evidence="1">The sequence shown here is derived from an EMBL/GenBank/DDBJ whole genome shotgun (WGS) entry which is preliminary data.</text>
</comment>
<accession>A0A2T0T599</accession>
<evidence type="ECO:0000313" key="2">
    <source>
        <dbReference type="Proteomes" id="UP000238375"/>
    </source>
</evidence>
<reference evidence="1 2" key="1">
    <citation type="submission" date="2018-03" db="EMBL/GenBank/DDBJ databases">
        <title>Genomic Encyclopedia of Archaeal and Bacterial Type Strains, Phase II (KMG-II): from individual species to whole genera.</title>
        <authorList>
            <person name="Goeker M."/>
        </authorList>
    </citation>
    <scope>NUCLEOTIDE SEQUENCE [LARGE SCALE GENOMIC DNA]</scope>
    <source>
        <strain evidence="1 2">DSM 28354</strain>
    </source>
</reference>
<dbReference type="Proteomes" id="UP000238375">
    <property type="component" value="Unassembled WGS sequence"/>
</dbReference>
<dbReference type="AlphaFoldDB" id="A0A2T0T599"/>
<proteinExistence type="predicted"/>
<protein>
    <submittedName>
        <fullName evidence="1">Uncharacterized protein</fullName>
    </submittedName>
</protein>